<keyword evidence="3" id="KW-1185">Reference proteome</keyword>
<comment type="caution">
    <text evidence="2">The sequence shown here is derived from an EMBL/GenBank/DDBJ whole genome shotgun (WGS) entry which is preliminary data.</text>
</comment>
<keyword evidence="1" id="KW-0472">Membrane</keyword>
<keyword evidence="1" id="KW-1133">Transmembrane helix</keyword>
<feature type="transmembrane region" description="Helical" evidence="1">
    <location>
        <begin position="47"/>
        <end position="70"/>
    </location>
</feature>
<gene>
    <name evidence="2" type="ORF">AOXY_G10943</name>
</gene>
<dbReference type="AlphaFoldDB" id="A0AAD8DH69"/>
<sequence>MQRIIIKLFVEDADPSVPEEIPFRPCRPVGIDFSHLTHGSMKKAMDFFMLFFTTAVLAKICEYTNAFWFVTSLKNHLTVMHMEHGSM</sequence>
<evidence type="ECO:0000256" key="1">
    <source>
        <dbReference type="SAM" id="Phobius"/>
    </source>
</evidence>
<evidence type="ECO:0000313" key="2">
    <source>
        <dbReference type="EMBL" id="KAK1168088.1"/>
    </source>
</evidence>
<keyword evidence="1" id="KW-0812">Transmembrane</keyword>
<organism evidence="2 3">
    <name type="scientific">Acipenser oxyrinchus oxyrinchus</name>
    <dbReference type="NCBI Taxonomy" id="40147"/>
    <lineage>
        <taxon>Eukaryota</taxon>
        <taxon>Metazoa</taxon>
        <taxon>Chordata</taxon>
        <taxon>Craniata</taxon>
        <taxon>Vertebrata</taxon>
        <taxon>Euteleostomi</taxon>
        <taxon>Actinopterygii</taxon>
        <taxon>Chondrostei</taxon>
        <taxon>Acipenseriformes</taxon>
        <taxon>Acipenseridae</taxon>
        <taxon>Acipenser</taxon>
    </lineage>
</organism>
<dbReference type="EMBL" id="JAGXEW010000009">
    <property type="protein sequence ID" value="KAK1168088.1"/>
    <property type="molecule type" value="Genomic_DNA"/>
</dbReference>
<name>A0AAD8DH69_ACIOX</name>
<evidence type="ECO:0000313" key="3">
    <source>
        <dbReference type="Proteomes" id="UP001230051"/>
    </source>
</evidence>
<protein>
    <submittedName>
        <fullName evidence="2">PiggyBac transposable element-derived protein 4-like</fullName>
    </submittedName>
</protein>
<accession>A0AAD8DH69</accession>
<reference evidence="2" key="1">
    <citation type="submission" date="2022-02" db="EMBL/GenBank/DDBJ databases">
        <title>Atlantic sturgeon de novo genome assembly.</title>
        <authorList>
            <person name="Stock M."/>
            <person name="Klopp C."/>
            <person name="Guiguen Y."/>
            <person name="Cabau C."/>
            <person name="Parinello H."/>
            <person name="Santidrian Yebra-Pimentel E."/>
            <person name="Kuhl H."/>
            <person name="Dirks R.P."/>
            <person name="Guessner J."/>
            <person name="Wuertz S."/>
            <person name="Du K."/>
            <person name="Schartl M."/>
        </authorList>
    </citation>
    <scope>NUCLEOTIDE SEQUENCE</scope>
    <source>
        <strain evidence="2">STURGEONOMICS-FGT-2020</strain>
        <tissue evidence="2">Whole blood</tissue>
    </source>
</reference>
<dbReference type="Proteomes" id="UP001230051">
    <property type="component" value="Unassembled WGS sequence"/>
</dbReference>
<proteinExistence type="predicted"/>